<evidence type="ECO:0000313" key="2">
    <source>
        <dbReference type="Proteomes" id="UP001385809"/>
    </source>
</evidence>
<protein>
    <recommendedName>
        <fullName evidence="3">Transcriptional regulator</fullName>
    </recommendedName>
</protein>
<evidence type="ECO:0000313" key="1">
    <source>
        <dbReference type="EMBL" id="MEJ2871466.1"/>
    </source>
</evidence>
<organism evidence="1 2">
    <name type="scientific">Actinomycetospora aurantiaca</name>
    <dbReference type="NCBI Taxonomy" id="3129233"/>
    <lineage>
        <taxon>Bacteria</taxon>
        <taxon>Bacillati</taxon>
        <taxon>Actinomycetota</taxon>
        <taxon>Actinomycetes</taxon>
        <taxon>Pseudonocardiales</taxon>
        <taxon>Pseudonocardiaceae</taxon>
        <taxon>Actinomycetospora</taxon>
    </lineage>
</organism>
<comment type="caution">
    <text evidence="1">The sequence shown here is derived from an EMBL/GenBank/DDBJ whole genome shotgun (WGS) entry which is preliminary data.</text>
</comment>
<gene>
    <name evidence="1" type="ORF">WCD74_27150</name>
</gene>
<dbReference type="RefSeq" id="WP_337698034.1">
    <property type="nucleotide sequence ID" value="NZ_JBBEGN010000023.1"/>
</dbReference>
<name>A0ABU8MW40_9PSEU</name>
<proteinExistence type="predicted"/>
<evidence type="ECO:0008006" key="3">
    <source>
        <dbReference type="Google" id="ProtNLM"/>
    </source>
</evidence>
<reference evidence="1 2" key="1">
    <citation type="submission" date="2024-03" db="EMBL/GenBank/DDBJ databases">
        <title>Actinomycetospora sp. OC33-EN08, a novel actinomycete isolated from wild orchid (Aerides multiflora).</title>
        <authorList>
            <person name="Suriyachadkun C."/>
        </authorList>
    </citation>
    <scope>NUCLEOTIDE SEQUENCE [LARGE SCALE GENOMIC DNA]</scope>
    <source>
        <strain evidence="1 2">OC33-EN08</strain>
    </source>
</reference>
<dbReference type="Proteomes" id="UP001385809">
    <property type="component" value="Unassembled WGS sequence"/>
</dbReference>
<dbReference type="EMBL" id="JBBEGN010000023">
    <property type="protein sequence ID" value="MEJ2871466.1"/>
    <property type="molecule type" value="Genomic_DNA"/>
</dbReference>
<sequence length="44" mass="4804">MWPHRRGPPTPLGCSLVAPLDVLRDWAETHMATVDAHRAANAAD</sequence>
<accession>A0ABU8MW40</accession>
<keyword evidence="2" id="KW-1185">Reference proteome</keyword>